<evidence type="ECO:0000313" key="1">
    <source>
        <dbReference type="EMBL" id="CAG8824413.1"/>
    </source>
</evidence>
<proteinExistence type="predicted"/>
<accession>A0ACA9S2P3</accession>
<comment type="caution">
    <text evidence="1">The sequence shown here is derived from an EMBL/GenBank/DDBJ whole genome shotgun (WGS) entry which is preliminary data.</text>
</comment>
<feature type="non-terminal residue" evidence="1">
    <location>
        <position position="1"/>
    </location>
</feature>
<organism evidence="1 2">
    <name type="scientific">Racocetra persica</name>
    <dbReference type="NCBI Taxonomy" id="160502"/>
    <lineage>
        <taxon>Eukaryota</taxon>
        <taxon>Fungi</taxon>
        <taxon>Fungi incertae sedis</taxon>
        <taxon>Mucoromycota</taxon>
        <taxon>Glomeromycotina</taxon>
        <taxon>Glomeromycetes</taxon>
        <taxon>Diversisporales</taxon>
        <taxon>Gigasporaceae</taxon>
        <taxon>Racocetra</taxon>
    </lineage>
</organism>
<gene>
    <name evidence="1" type="ORF">RPERSI_LOCUS26239</name>
</gene>
<keyword evidence="2" id="KW-1185">Reference proteome</keyword>
<sequence>NQVAAYVATMKKKDGTKYKALSVRQSVDGINCYLIEYSIIRDINLHNRHQFPNLLKVLNRKMKELQDKGLGKIKGSAALT</sequence>
<name>A0ACA9S2P3_9GLOM</name>
<protein>
    <submittedName>
        <fullName evidence="1">9276_t:CDS:1</fullName>
    </submittedName>
</protein>
<dbReference type="EMBL" id="CAJVQC010088913">
    <property type="protein sequence ID" value="CAG8824413.1"/>
    <property type="molecule type" value="Genomic_DNA"/>
</dbReference>
<evidence type="ECO:0000313" key="2">
    <source>
        <dbReference type="Proteomes" id="UP000789920"/>
    </source>
</evidence>
<dbReference type="Proteomes" id="UP000789920">
    <property type="component" value="Unassembled WGS sequence"/>
</dbReference>
<reference evidence="1" key="1">
    <citation type="submission" date="2021-06" db="EMBL/GenBank/DDBJ databases">
        <authorList>
            <person name="Kallberg Y."/>
            <person name="Tangrot J."/>
            <person name="Rosling A."/>
        </authorList>
    </citation>
    <scope>NUCLEOTIDE SEQUENCE</scope>
    <source>
        <strain evidence="1">MA461A</strain>
    </source>
</reference>